<evidence type="ECO:0000313" key="3">
    <source>
        <dbReference type="EMBL" id="JAT94813.1"/>
    </source>
</evidence>
<feature type="coiled-coil region" evidence="1">
    <location>
        <begin position="68"/>
        <end position="95"/>
    </location>
</feature>
<feature type="non-terminal residue" evidence="3">
    <location>
        <position position="1"/>
    </location>
</feature>
<feature type="region of interest" description="Disordered" evidence="2">
    <location>
        <begin position="190"/>
        <end position="233"/>
    </location>
</feature>
<feature type="compositionally biased region" description="Polar residues" evidence="2">
    <location>
        <begin position="369"/>
        <end position="382"/>
    </location>
</feature>
<protein>
    <submittedName>
        <fullName evidence="3">Uncharacterized protein</fullName>
    </submittedName>
</protein>
<dbReference type="EMBL" id="GFAC01004375">
    <property type="protein sequence ID" value="JAT94813.1"/>
    <property type="molecule type" value="mRNA"/>
</dbReference>
<organism evidence="3">
    <name type="scientific">Amblyomma aureolatum</name>
    <dbReference type="NCBI Taxonomy" id="187763"/>
    <lineage>
        <taxon>Eukaryota</taxon>
        <taxon>Metazoa</taxon>
        <taxon>Ecdysozoa</taxon>
        <taxon>Arthropoda</taxon>
        <taxon>Chelicerata</taxon>
        <taxon>Arachnida</taxon>
        <taxon>Acari</taxon>
        <taxon>Parasitiformes</taxon>
        <taxon>Ixodida</taxon>
        <taxon>Ixodoidea</taxon>
        <taxon>Ixodidae</taxon>
        <taxon>Amblyomminae</taxon>
        <taxon>Amblyomma</taxon>
    </lineage>
</organism>
<feature type="compositionally biased region" description="Polar residues" evidence="2">
    <location>
        <begin position="212"/>
        <end position="233"/>
    </location>
</feature>
<keyword evidence="1" id="KW-0175">Coiled coil</keyword>
<feature type="region of interest" description="Disordered" evidence="2">
    <location>
        <begin position="1"/>
        <end position="30"/>
    </location>
</feature>
<evidence type="ECO:0000256" key="2">
    <source>
        <dbReference type="SAM" id="MobiDB-lite"/>
    </source>
</evidence>
<reference evidence="3" key="1">
    <citation type="journal article" date="2017" name="Front. Cell. Infect. Microbiol.">
        <title>The Distinct Transcriptional Response of the Midgut of Amblyomma sculptum and Amblyomma aureolatum Ticks to Rickettsia rickettsii Correlates to Their Differences in Susceptibility to Infection.</title>
        <authorList>
            <person name="Martins L.A."/>
            <person name="Galletti M.F.B.M."/>
            <person name="Ribeiro J.M."/>
            <person name="Fujita A."/>
            <person name="Costa F.B."/>
            <person name="Labruna M.B."/>
            <person name="Daffre S."/>
            <person name="Fogaca A.C."/>
        </authorList>
    </citation>
    <scope>NUCLEOTIDE SEQUENCE</scope>
</reference>
<feature type="non-terminal residue" evidence="3">
    <location>
        <position position="388"/>
    </location>
</feature>
<feature type="region of interest" description="Disordered" evidence="2">
    <location>
        <begin position="368"/>
        <end position="388"/>
    </location>
</feature>
<evidence type="ECO:0000256" key="1">
    <source>
        <dbReference type="SAM" id="Coils"/>
    </source>
</evidence>
<dbReference type="AlphaFoldDB" id="A0A1E1X6C9"/>
<accession>A0A1E1X6C9</accession>
<sequence length="388" mass="42154">DNIISDVARSDSQESDGASACCSSPEESGIGGVVNRDLESGGPDPVLTATGALFLHTYCGERSEPEQMVQLRQSLQAAKRRLALVERQLKRKTEAFTKLLSTNKELKFELSLAQRSEQHRFTVSERLPQDLLRDWHENAGRVPHARRYSPLTLRFAVELHTCSRTAYEHVARWLPMPTLHLVRRHCNVPSSSFGDSGRDTATIDTPDKRTGTETSTKFSSVPASRFASSVPRNRNPANALAKRVTKPNASSRATFVAPVVKFDLAATIQGSNDAPTMFVINSATMPELTIPATTTKSALAATVEMAPAIMTQMTPRTLLEMTPVTTVEATPGTAMEIPATTVNMVPASVVQVPPVLTKEVTPAIMMETPGTTMDTMPATTVERTPDPT</sequence>
<name>A0A1E1X6C9_9ACAR</name>
<proteinExistence type="evidence at transcript level"/>